<gene>
    <name evidence="12 13" type="primary">crcB</name>
    <name evidence="12" type="synonym">fluC</name>
    <name evidence="13" type="ORF">GCM10007167_04450</name>
</gene>
<comment type="similarity">
    <text evidence="10 12">Belongs to the fluoride channel Fluc/FEX (TC 1.A.43) family.</text>
</comment>
<dbReference type="HAMAP" id="MF_00454">
    <property type="entry name" value="FluC"/>
    <property type="match status" value="1"/>
</dbReference>
<dbReference type="EMBL" id="BNCF01000001">
    <property type="protein sequence ID" value="GHE26363.1"/>
    <property type="molecule type" value="Genomic_DNA"/>
</dbReference>
<feature type="transmembrane region" description="Helical" evidence="12">
    <location>
        <begin position="67"/>
        <end position="92"/>
    </location>
</feature>
<comment type="activity regulation">
    <text evidence="12">Na(+) is not transported, but it plays an essential structural role and its presence is essential for fluoride channel function.</text>
</comment>
<dbReference type="GO" id="GO:0140114">
    <property type="term" value="P:cellular detoxification of fluoride"/>
    <property type="evidence" value="ECO:0007669"/>
    <property type="project" value="UniProtKB-UniRule"/>
</dbReference>
<keyword evidence="3" id="KW-0997">Cell inner membrane</keyword>
<dbReference type="GO" id="GO:0005886">
    <property type="term" value="C:plasma membrane"/>
    <property type="evidence" value="ECO:0007669"/>
    <property type="project" value="UniProtKB-SubCell"/>
</dbReference>
<dbReference type="GO" id="GO:0046872">
    <property type="term" value="F:metal ion binding"/>
    <property type="evidence" value="ECO:0007669"/>
    <property type="project" value="UniProtKB-KW"/>
</dbReference>
<comment type="caution">
    <text evidence="13">The sequence shown here is derived from an EMBL/GenBank/DDBJ whole genome shotgun (WGS) entry which is preliminary data.</text>
</comment>
<protein>
    <recommendedName>
        <fullName evidence="12">Fluoride-specific ion channel FluC</fullName>
    </recommendedName>
</protein>
<feature type="binding site" evidence="12">
    <location>
        <position position="77"/>
    </location>
    <ligand>
        <name>Na(+)</name>
        <dbReference type="ChEBI" id="CHEBI:29101"/>
        <note>structural</note>
    </ligand>
</feature>
<evidence type="ECO:0000256" key="9">
    <source>
        <dbReference type="ARBA" id="ARBA00023303"/>
    </source>
</evidence>
<evidence type="ECO:0000256" key="3">
    <source>
        <dbReference type="ARBA" id="ARBA00022519"/>
    </source>
</evidence>
<comment type="catalytic activity">
    <reaction evidence="11">
        <text>fluoride(in) = fluoride(out)</text>
        <dbReference type="Rhea" id="RHEA:76159"/>
        <dbReference type="ChEBI" id="CHEBI:17051"/>
    </reaction>
    <physiologicalReaction direction="left-to-right" evidence="11">
        <dbReference type="Rhea" id="RHEA:76160"/>
    </physiologicalReaction>
</comment>
<sequence length="133" mass="13563">MRTLALQLGAIGLGAVLGAWARWTLSLWLPAWHGVPLGTLAANLIGGYAIGVAVACFAAAPGMAPEWRLFVVTGLLGALTTFSSFSIEVIALLERQQFAGAALAVTTHVVGSLLATALGLATVRAVRALVGQA</sequence>
<evidence type="ECO:0000256" key="6">
    <source>
        <dbReference type="ARBA" id="ARBA00023053"/>
    </source>
</evidence>
<reference evidence="13" key="1">
    <citation type="journal article" date="2014" name="Int. J. Syst. Evol. Microbiol.">
        <title>Complete genome sequence of Corynebacterium casei LMG S-19264T (=DSM 44701T), isolated from a smear-ripened cheese.</title>
        <authorList>
            <consortium name="US DOE Joint Genome Institute (JGI-PGF)"/>
            <person name="Walter F."/>
            <person name="Albersmeier A."/>
            <person name="Kalinowski J."/>
            <person name="Ruckert C."/>
        </authorList>
    </citation>
    <scope>NUCLEOTIDE SEQUENCE</scope>
    <source>
        <strain evidence="13">KCTC 32020</strain>
    </source>
</reference>
<evidence type="ECO:0000256" key="1">
    <source>
        <dbReference type="ARBA" id="ARBA00004651"/>
    </source>
</evidence>
<dbReference type="Pfam" id="PF02537">
    <property type="entry name" value="CRCB"/>
    <property type="match status" value="1"/>
</dbReference>
<dbReference type="Proteomes" id="UP000636453">
    <property type="component" value="Unassembled WGS sequence"/>
</dbReference>
<proteinExistence type="inferred from homology"/>
<evidence type="ECO:0000256" key="7">
    <source>
        <dbReference type="ARBA" id="ARBA00023065"/>
    </source>
</evidence>
<comment type="subcellular location">
    <subcellularLocation>
        <location evidence="1 12">Cell membrane</location>
        <topology evidence="1 12">Multi-pass membrane protein</topology>
    </subcellularLocation>
</comment>
<evidence type="ECO:0000256" key="2">
    <source>
        <dbReference type="ARBA" id="ARBA00022475"/>
    </source>
</evidence>
<keyword evidence="12" id="KW-0813">Transport</keyword>
<keyword evidence="14" id="KW-1185">Reference proteome</keyword>
<dbReference type="RefSeq" id="WP_146472720.1">
    <property type="nucleotide sequence ID" value="NZ_BNCF01000001.1"/>
</dbReference>
<keyword evidence="6 12" id="KW-0915">Sodium</keyword>
<keyword evidence="12" id="KW-0479">Metal-binding</keyword>
<accession>A0A919D9B0</accession>
<dbReference type="GO" id="GO:0062054">
    <property type="term" value="F:fluoride channel activity"/>
    <property type="evidence" value="ECO:0007669"/>
    <property type="project" value="UniProtKB-UniRule"/>
</dbReference>
<keyword evidence="2 12" id="KW-1003">Cell membrane</keyword>
<keyword evidence="5 12" id="KW-1133">Transmembrane helix</keyword>
<dbReference type="PANTHER" id="PTHR28259">
    <property type="entry name" value="FLUORIDE EXPORT PROTEIN 1-RELATED"/>
    <property type="match status" value="1"/>
</dbReference>
<evidence type="ECO:0000256" key="4">
    <source>
        <dbReference type="ARBA" id="ARBA00022692"/>
    </source>
</evidence>
<dbReference type="PANTHER" id="PTHR28259:SF1">
    <property type="entry name" value="FLUORIDE EXPORT PROTEIN 1-RELATED"/>
    <property type="match status" value="1"/>
</dbReference>
<comment type="function">
    <text evidence="12">Fluoride-specific ion channel. Important for reducing fluoride concentration in the cell, thus reducing its toxicity.</text>
</comment>
<dbReference type="NCBIfam" id="TIGR00494">
    <property type="entry name" value="crcB"/>
    <property type="match status" value="1"/>
</dbReference>
<evidence type="ECO:0000313" key="14">
    <source>
        <dbReference type="Proteomes" id="UP000636453"/>
    </source>
</evidence>
<evidence type="ECO:0000256" key="5">
    <source>
        <dbReference type="ARBA" id="ARBA00022989"/>
    </source>
</evidence>
<name>A0A919D9B0_9GAMM</name>
<reference evidence="13" key="2">
    <citation type="submission" date="2020-09" db="EMBL/GenBank/DDBJ databases">
        <authorList>
            <person name="Sun Q."/>
            <person name="Kim S."/>
        </authorList>
    </citation>
    <scope>NUCLEOTIDE SEQUENCE</scope>
    <source>
        <strain evidence="13">KCTC 32020</strain>
    </source>
</reference>
<dbReference type="NCBIfam" id="NF010792">
    <property type="entry name" value="PRK14196.1"/>
    <property type="match status" value="1"/>
</dbReference>
<feature type="transmembrane region" description="Helical" evidence="12">
    <location>
        <begin position="98"/>
        <end position="123"/>
    </location>
</feature>
<keyword evidence="9 12" id="KW-0407">Ion channel</keyword>
<organism evidence="13 14">
    <name type="scientific">Vulcaniibacterium thermophilum</name>
    <dbReference type="NCBI Taxonomy" id="1169913"/>
    <lineage>
        <taxon>Bacteria</taxon>
        <taxon>Pseudomonadati</taxon>
        <taxon>Pseudomonadota</taxon>
        <taxon>Gammaproteobacteria</taxon>
        <taxon>Lysobacterales</taxon>
        <taxon>Lysobacteraceae</taxon>
        <taxon>Vulcaniibacterium</taxon>
    </lineage>
</organism>
<keyword evidence="8 12" id="KW-0472">Membrane</keyword>
<keyword evidence="7 12" id="KW-0406">Ion transport</keyword>
<evidence type="ECO:0000256" key="11">
    <source>
        <dbReference type="ARBA" id="ARBA00035585"/>
    </source>
</evidence>
<evidence type="ECO:0000256" key="8">
    <source>
        <dbReference type="ARBA" id="ARBA00023136"/>
    </source>
</evidence>
<feature type="binding site" evidence="12">
    <location>
        <position position="80"/>
    </location>
    <ligand>
        <name>Na(+)</name>
        <dbReference type="ChEBI" id="CHEBI:29101"/>
        <note>structural</note>
    </ligand>
</feature>
<evidence type="ECO:0000256" key="10">
    <source>
        <dbReference type="ARBA" id="ARBA00035120"/>
    </source>
</evidence>
<evidence type="ECO:0000313" key="13">
    <source>
        <dbReference type="EMBL" id="GHE26363.1"/>
    </source>
</evidence>
<evidence type="ECO:0000256" key="12">
    <source>
        <dbReference type="HAMAP-Rule" id="MF_00454"/>
    </source>
</evidence>
<dbReference type="AlphaFoldDB" id="A0A919D9B0"/>
<feature type="transmembrane region" description="Helical" evidence="12">
    <location>
        <begin position="37"/>
        <end position="60"/>
    </location>
</feature>
<dbReference type="InterPro" id="IPR003691">
    <property type="entry name" value="FluC"/>
</dbReference>
<keyword evidence="4 12" id="KW-0812">Transmembrane</keyword>
<dbReference type="OrthoDB" id="9806299at2"/>